<dbReference type="Gene3D" id="3.40.630.30">
    <property type="match status" value="1"/>
</dbReference>
<accession>A0A1F5X4A2</accession>
<dbReference type="EMBL" id="MFIE01000019">
    <property type="protein sequence ID" value="OGF82401.1"/>
    <property type="molecule type" value="Genomic_DNA"/>
</dbReference>
<reference evidence="2 3" key="1">
    <citation type="journal article" date="2016" name="Nat. Commun.">
        <title>Thousands of microbial genomes shed light on interconnected biogeochemical processes in an aquifer system.</title>
        <authorList>
            <person name="Anantharaman K."/>
            <person name="Brown C.T."/>
            <person name="Hug L.A."/>
            <person name="Sharon I."/>
            <person name="Castelle C.J."/>
            <person name="Probst A.J."/>
            <person name="Thomas B.C."/>
            <person name="Singh A."/>
            <person name="Wilkins M.J."/>
            <person name="Karaoz U."/>
            <person name="Brodie E.L."/>
            <person name="Williams K.H."/>
            <person name="Hubbard S.S."/>
            <person name="Banfield J.F."/>
        </authorList>
    </citation>
    <scope>NUCLEOTIDE SEQUENCE [LARGE SCALE GENOMIC DNA]</scope>
</reference>
<dbReference type="Gene3D" id="3.30.300.30">
    <property type="match status" value="1"/>
</dbReference>
<proteinExistence type="predicted"/>
<dbReference type="InterPro" id="IPR000873">
    <property type="entry name" value="AMP-dep_synth/lig_dom"/>
</dbReference>
<dbReference type="Proteomes" id="UP000178684">
    <property type="component" value="Unassembled WGS sequence"/>
</dbReference>
<organism evidence="2 3">
    <name type="scientific">Candidatus Giovannonibacteria bacterium RIFCSPLOWO2_01_FULL_46_13</name>
    <dbReference type="NCBI Taxonomy" id="1798352"/>
    <lineage>
        <taxon>Bacteria</taxon>
        <taxon>Candidatus Giovannoniibacteriota</taxon>
    </lineage>
</organism>
<dbReference type="Gene3D" id="3.40.50.12780">
    <property type="entry name" value="N-terminal domain of ligase-like"/>
    <property type="match status" value="1"/>
</dbReference>
<dbReference type="PANTHER" id="PTHR43201:SF32">
    <property type="entry name" value="2-SUCCINYLBENZOATE--COA LIGASE, CHLOROPLASTIC_PEROXISOMAL"/>
    <property type="match status" value="1"/>
</dbReference>
<feature type="domain" description="AMP-dependent synthetase/ligase" evidence="1">
    <location>
        <begin position="14"/>
        <end position="371"/>
    </location>
</feature>
<dbReference type="AlphaFoldDB" id="A0A1F5X4A2"/>
<dbReference type="Pfam" id="PF00501">
    <property type="entry name" value="AMP-binding"/>
    <property type="match status" value="1"/>
</dbReference>
<dbReference type="SUPFAM" id="SSF56801">
    <property type="entry name" value="Acetyl-CoA synthetase-like"/>
    <property type="match status" value="1"/>
</dbReference>
<protein>
    <recommendedName>
        <fullName evidence="1">AMP-dependent synthetase/ligase domain-containing protein</fullName>
    </recommendedName>
</protein>
<evidence type="ECO:0000313" key="2">
    <source>
        <dbReference type="EMBL" id="OGF82401.1"/>
    </source>
</evidence>
<sequence length="759" mass="84412">MKPENLYNFIVGLAEKDPEKIAIMACGEDGTIVQEICYRELVEKIEAAAYYFENLGVKKGDRVALAFNNSPDLLILSWAAWSLGITSIPMDVKRDTKELYRYKLQLTRAPTMIAQKNMLADIKAKYLEGTTVHEFSGLPQAPGDKKNFPWEQGISDIALILFTSGTTAYPKGAKLSLENLLVNAEDIRNWLRITDRDRFLVNLPLHHINSTTFCLAALLAGGSIAIPPNYSNSRFWQQAAKMQATLSSIVQSIVFDQLHREKEYFAEKDNLVLTRMQIGSAPVIAESVKEFRKKFGIPLYQGYGQTETALRVTGVGIDLPQDIYDELIEENSIGSAMPWADIQIADAEGNFLEEEKEGELVVKGPAVMEGYVGEEEAFRDGYFLTGDLGFFRIILGEKYFFLKGRKHEIIIKGGINISPVAIENRLQKISPDIEQAYAVGLSDARYGEEVAVVVCWKKGTNPENAMRRLKCAMLFGSGASAFSAYERPKYIATSSLDALPVTSTGKIQRGVLKDALPITRYELVFDLIPTEPYRFILLTEPSPYTEASFKLHNNAWAPLTLDHKTFKKNISKQFILLAIDKAGDLAGQVAFIRSGLSSNELLRTPYNKLFTDEIVDLDGAALVCTSISSRDYKPDPVPEVNIISTDKEVRDYLQGGHDPVFRFHQQPKGGLARGAEFVDVIPQGRPEDKSSLGYNMLLKYPPISNVPVITSGSPVAHQLIEAIFLIAHDLGIKNVYAYSRPGGLASYIAKQRAKAPFFL</sequence>
<evidence type="ECO:0000313" key="3">
    <source>
        <dbReference type="Proteomes" id="UP000178684"/>
    </source>
</evidence>
<gene>
    <name evidence="2" type="ORF">A3B18_03590</name>
</gene>
<dbReference type="GO" id="GO:0006631">
    <property type="term" value="P:fatty acid metabolic process"/>
    <property type="evidence" value="ECO:0007669"/>
    <property type="project" value="TreeGrafter"/>
</dbReference>
<dbReference type="PANTHER" id="PTHR43201">
    <property type="entry name" value="ACYL-COA SYNTHETASE"/>
    <property type="match status" value="1"/>
</dbReference>
<dbReference type="InterPro" id="IPR045851">
    <property type="entry name" value="AMP-bd_C_sf"/>
</dbReference>
<evidence type="ECO:0000259" key="1">
    <source>
        <dbReference type="Pfam" id="PF00501"/>
    </source>
</evidence>
<dbReference type="GO" id="GO:0031956">
    <property type="term" value="F:medium-chain fatty acid-CoA ligase activity"/>
    <property type="evidence" value="ECO:0007669"/>
    <property type="project" value="TreeGrafter"/>
</dbReference>
<name>A0A1F5X4A2_9BACT</name>
<dbReference type="InterPro" id="IPR042099">
    <property type="entry name" value="ANL_N_sf"/>
</dbReference>
<comment type="caution">
    <text evidence="2">The sequence shown here is derived from an EMBL/GenBank/DDBJ whole genome shotgun (WGS) entry which is preliminary data.</text>
</comment>